<dbReference type="PANTHER" id="PTHR10366">
    <property type="entry name" value="NAD DEPENDENT EPIMERASE/DEHYDRATASE"/>
    <property type="match status" value="1"/>
</dbReference>
<comment type="similarity">
    <text evidence="2">Belongs to the NAD(P)-dependent epimerase/dehydratase family. Dihydroflavonol-4-reductase subfamily.</text>
</comment>
<dbReference type="GO" id="GO:0016616">
    <property type="term" value="F:oxidoreductase activity, acting on the CH-OH group of donors, NAD or NADP as acceptor"/>
    <property type="evidence" value="ECO:0007669"/>
    <property type="project" value="TreeGrafter"/>
</dbReference>
<keyword evidence="1" id="KW-0560">Oxidoreductase</keyword>
<sequence length="355" mass="38953">MPAVDASSNARVLVTGANGFLAMWIVHVLLKEGFTVRGTVRTEDKGTKLKQFFSSYGNKFDWFVVKDITTQGAFDEAVKDVDAIVHTASPVSTNSDDPEGDFFRLPEESTSAESRTAYIRPAVDGTLCILNSVLKFGTKVKRVVMTSSLGALLPIITGPVVLDENSWGDLIVKLVEEQGKAAPPVTKYWASKTLSERAAWDFYEKHKAESCWELVVINPSIPPLQEFETSAEAPLSVQLWYDHIAKEQDEEGINGTFIYADVRDVAEAHLRSITREAAGGERIVVSAGNIIFALKPEYYSSGILPRGKPDVQGVPIIVVNTTKAQDILGIKYRSLEETIESTLAAYEAKGLITKH</sequence>
<keyword evidence="3" id="KW-1133">Transmembrane helix</keyword>
<organism evidence="5 6">
    <name type="scientific">Psilocybe cyanescens</name>
    <dbReference type="NCBI Taxonomy" id="93625"/>
    <lineage>
        <taxon>Eukaryota</taxon>
        <taxon>Fungi</taxon>
        <taxon>Dikarya</taxon>
        <taxon>Basidiomycota</taxon>
        <taxon>Agaricomycotina</taxon>
        <taxon>Agaricomycetes</taxon>
        <taxon>Agaricomycetidae</taxon>
        <taxon>Agaricales</taxon>
        <taxon>Agaricineae</taxon>
        <taxon>Strophariaceae</taxon>
        <taxon>Psilocybe</taxon>
    </lineage>
</organism>
<reference evidence="5 6" key="1">
    <citation type="journal article" date="2018" name="Evol. Lett.">
        <title>Horizontal gene cluster transfer increased hallucinogenic mushroom diversity.</title>
        <authorList>
            <person name="Reynolds H.T."/>
            <person name="Vijayakumar V."/>
            <person name="Gluck-Thaler E."/>
            <person name="Korotkin H.B."/>
            <person name="Matheny P.B."/>
            <person name="Slot J.C."/>
        </authorList>
    </citation>
    <scope>NUCLEOTIDE SEQUENCE [LARGE SCALE GENOMIC DNA]</scope>
    <source>
        <strain evidence="5 6">2631</strain>
    </source>
</reference>
<dbReference type="InterPro" id="IPR050425">
    <property type="entry name" value="NAD(P)_dehydrat-like"/>
</dbReference>
<dbReference type="InterPro" id="IPR036291">
    <property type="entry name" value="NAD(P)-bd_dom_sf"/>
</dbReference>
<evidence type="ECO:0000256" key="2">
    <source>
        <dbReference type="ARBA" id="ARBA00023445"/>
    </source>
</evidence>
<keyword evidence="3" id="KW-0472">Membrane</keyword>
<dbReference type="InParanoid" id="A0A409XK78"/>
<dbReference type="STRING" id="93625.A0A409XK78"/>
<proteinExistence type="inferred from homology"/>
<dbReference type="Gene3D" id="3.40.50.720">
    <property type="entry name" value="NAD(P)-binding Rossmann-like Domain"/>
    <property type="match status" value="1"/>
</dbReference>
<comment type="caution">
    <text evidence="5">The sequence shown here is derived from an EMBL/GenBank/DDBJ whole genome shotgun (WGS) entry which is preliminary data.</text>
</comment>
<evidence type="ECO:0000256" key="1">
    <source>
        <dbReference type="ARBA" id="ARBA00023002"/>
    </source>
</evidence>
<dbReference type="FunCoup" id="A0A409XK78">
    <property type="interactions" value="66"/>
</dbReference>
<name>A0A409XK78_PSICY</name>
<dbReference type="SUPFAM" id="SSF51735">
    <property type="entry name" value="NAD(P)-binding Rossmann-fold domains"/>
    <property type="match status" value="1"/>
</dbReference>
<dbReference type="Pfam" id="PF01370">
    <property type="entry name" value="Epimerase"/>
    <property type="match status" value="1"/>
</dbReference>
<dbReference type="Proteomes" id="UP000283269">
    <property type="component" value="Unassembled WGS sequence"/>
</dbReference>
<keyword evidence="3" id="KW-0812">Transmembrane</keyword>
<gene>
    <name evidence="5" type="ORF">CVT25_003035</name>
</gene>
<feature type="transmembrane region" description="Helical" evidence="3">
    <location>
        <begin position="12"/>
        <end position="30"/>
    </location>
</feature>
<accession>A0A409XK78</accession>
<evidence type="ECO:0000256" key="3">
    <source>
        <dbReference type="SAM" id="Phobius"/>
    </source>
</evidence>
<dbReference type="EMBL" id="NHYD01001450">
    <property type="protein sequence ID" value="PPQ91157.1"/>
    <property type="molecule type" value="Genomic_DNA"/>
</dbReference>
<dbReference type="PANTHER" id="PTHR10366:SF564">
    <property type="entry name" value="STEROL-4-ALPHA-CARBOXYLATE 3-DEHYDROGENASE, DECARBOXYLATING"/>
    <property type="match status" value="1"/>
</dbReference>
<evidence type="ECO:0000259" key="4">
    <source>
        <dbReference type="Pfam" id="PF01370"/>
    </source>
</evidence>
<dbReference type="AlphaFoldDB" id="A0A409XK78"/>
<dbReference type="OrthoDB" id="2735536at2759"/>
<keyword evidence="6" id="KW-1185">Reference proteome</keyword>
<evidence type="ECO:0000313" key="6">
    <source>
        <dbReference type="Proteomes" id="UP000283269"/>
    </source>
</evidence>
<dbReference type="InterPro" id="IPR001509">
    <property type="entry name" value="Epimerase_deHydtase"/>
</dbReference>
<evidence type="ECO:0000313" key="5">
    <source>
        <dbReference type="EMBL" id="PPQ91157.1"/>
    </source>
</evidence>
<feature type="domain" description="NAD-dependent epimerase/dehydratase" evidence="4">
    <location>
        <begin position="12"/>
        <end position="282"/>
    </location>
</feature>
<protein>
    <recommendedName>
        <fullName evidence="4">NAD-dependent epimerase/dehydratase domain-containing protein</fullName>
    </recommendedName>
</protein>